<dbReference type="EMBL" id="CADCTV010000939">
    <property type="protein sequence ID" value="CAA9369700.1"/>
    <property type="molecule type" value="Genomic_DNA"/>
</dbReference>
<gene>
    <name evidence="2" type="ORF">AVDCRST_MAG89-4480</name>
</gene>
<feature type="region of interest" description="Disordered" evidence="1">
    <location>
        <begin position="1"/>
        <end position="63"/>
    </location>
</feature>
<name>A0A6J4MYC8_9BACT</name>
<evidence type="ECO:0000256" key="1">
    <source>
        <dbReference type="SAM" id="MobiDB-lite"/>
    </source>
</evidence>
<accession>A0A6J4MYC8</accession>
<reference evidence="2" key="1">
    <citation type="submission" date="2020-02" db="EMBL/GenBank/DDBJ databases">
        <authorList>
            <person name="Meier V. D."/>
        </authorList>
    </citation>
    <scope>NUCLEOTIDE SEQUENCE</scope>
    <source>
        <strain evidence="2">AVDCRST_MAG89</strain>
    </source>
</reference>
<feature type="compositionally biased region" description="Basic and acidic residues" evidence="1">
    <location>
        <begin position="40"/>
        <end position="54"/>
    </location>
</feature>
<proteinExistence type="predicted"/>
<organism evidence="2">
    <name type="scientific">uncultured Gemmatimonadota bacterium</name>
    <dbReference type="NCBI Taxonomy" id="203437"/>
    <lineage>
        <taxon>Bacteria</taxon>
        <taxon>Pseudomonadati</taxon>
        <taxon>Gemmatimonadota</taxon>
        <taxon>environmental samples</taxon>
    </lineage>
</organism>
<sequence>EVPGAAPQHGRQKGADHQERAAQVGGQHAVEVLGVGAVQRGERERPRGPDDQVRRVAQQLGHV</sequence>
<protein>
    <submittedName>
        <fullName evidence="2">Uncharacterized protein</fullName>
    </submittedName>
</protein>
<evidence type="ECO:0000313" key="2">
    <source>
        <dbReference type="EMBL" id="CAA9369700.1"/>
    </source>
</evidence>
<feature type="non-terminal residue" evidence="2">
    <location>
        <position position="1"/>
    </location>
</feature>
<dbReference type="AlphaFoldDB" id="A0A6J4MYC8"/>
<feature type="non-terminal residue" evidence="2">
    <location>
        <position position="63"/>
    </location>
</feature>